<comment type="caution">
    <text evidence="2">The sequence shown here is derived from an EMBL/GenBank/DDBJ whole genome shotgun (WGS) entry which is preliminary data.</text>
</comment>
<dbReference type="EMBL" id="QGMH01000093">
    <property type="protein sequence ID" value="TVY25499.1"/>
    <property type="molecule type" value="Genomic_DNA"/>
</dbReference>
<protein>
    <recommendedName>
        <fullName evidence="4">C2H2-type domain-containing protein</fullName>
    </recommendedName>
</protein>
<feature type="compositionally biased region" description="Pro residues" evidence="1">
    <location>
        <begin position="297"/>
        <end position="324"/>
    </location>
</feature>
<dbReference type="OrthoDB" id="7464126at2759"/>
<dbReference type="RefSeq" id="XP_031004287.1">
    <property type="nucleotide sequence ID" value="XM_031150050.1"/>
</dbReference>
<feature type="compositionally biased region" description="Basic residues" evidence="1">
    <location>
        <begin position="341"/>
        <end position="353"/>
    </location>
</feature>
<evidence type="ECO:0000313" key="3">
    <source>
        <dbReference type="Proteomes" id="UP000431533"/>
    </source>
</evidence>
<evidence type="ECO:0000256" key="1">
    <source>
        <dbReference type="SAM" id="MobiDB-lite"/>
    </source>
</evidence>
<gene>
    <name evidence="2" type="ORF">LHYA1_G005100</name>
</gene>
<feature type="region of interest" description="Disordered" evidence="1">
    <location>
        <begin position="277"/>
        <end position="355"/>
    </location>
</feature>
<dbReference type="GeneID" id="41985298"/>
<dbReference type="AlphaFoldDB" id="A0A8H8QZA4"/>
<accession>A0A8H8QZA4</accession>
<reference evidence="2 3" key="1">
    <citation type="submission" date="2018-05" db="EMBL/GenBank/DDBJ databases">
        <title>Genome sequencing and assembly of the regulated plant pathogen Lachnellula willkommii and related sister species for the development of diagnostic species identification markers.</title>
        <authorList>
            <person name="Giroux E."/>
            <person name="Bilodeau G."/>
        </authorList>
    </citation>
    <scope>NUCLEOTIDE SEQUENCE [LARGE SCALE GENOMIC DNA]</scope>
    <source>
        <strain evidence="2 3">CBS 185.66</strain>
    </source>
</reference>
<proteinExistence type="predicted"/>
<sequence>MKVHEIKDGVVLQIGGAMLNEQTKLVDSFWEHCRPLIEKGPKNTIDFVHYSAKEWVLLQLHAENILISLGYEVSNQVLEFRVLKGFHGLHHYANEFWFQHLLQYAKSGDVVEDEELDEPLEEIREFWKEEPGIGARNLKLDDTTSVDKINSRLEALASNPVAQYLKDEELQHDPTHFSDISQRYQNIVRTLMDCPVNTPPEGIHPQELHMFKQTYLDSAFICRYRECPRYSDGFKTFEDRDSHEKNHTKPLRCADPNCELFARGFAKKAALLKHNRRYHPSPEEEAPPAFDPRKSPEPPLVVPPAPALTLAPPPPPPPPPPPRYEVPKNLSNHGHQELASTRRRVSKAKKGQKVHNCDLCAKVNITTPPRVTKAD</sequence>
<organism evidence="2 3">
    <name type="scientific">Lachnellula hyalina</name>
    <dbReference type="NCBI Taxonomy" id="1316788"/>
    <lineage>
        <taxon>Eukaryota</taxon>
        <taxon>Fungi</taxon>
        <taxon>Dikarya</taxon>
        <taxon>Ascomycota</taxon>
        <taxon>Pezizomycotina</taxon>
        <taxon>Leotiomycetes</taxon>
        <taxon>Helotiales</taxon>
        <taxon>Lachnaceae</taxon>
        <taxon>Lachnellula</taxon>
    </lineage>
</organism>
<evidence type="ECO:0008006" key="4">
    <source>
        <dbReference type="Google" id="ProtNLM"/>
    </source>
</evidence>
<keyword evidence="3" id="KW-1185">Reference proteome</keyword>
<evidence type="ECO:0000313" key="2">
    <source>
        <dbReference type="EMBL" id="TVY25499.1"/>
    </source>
</evidence>
<name>A0A8H8QZA4_9HELO</name>
<dbReference type="Proteomes" id="UP000431533">
    <property type="component" value="Unassembled WGS sequence"/>
</dbReference>